<feature type="transmembrane region" description="Helical" evidence="1">
    <location>
        <begin position="32"/>
        <end position="53"/>
    </location>
</feature>
<accession>A0A0E4CNM9</accession>
<dbReference type="AlphaFoldDB" id="A0A0E4CNM9"/>
<keyword evidence="1" id="KW-1133">Transmembrane helix</keyword>
<dbReference type="Proteomes" id="UP000199251">
    <property type="component" value="Unassembled WGS sequence"/>
</dbReference>
<evidence type="ECO:0000313" key="3">
    <source>
        <dbReference type="EMBL" id="ULP40209.1"/>
    </source>
</evidence>
<dbReference type="STRING" id="141349.BN1232_03072"/>
<sequence>MDSAEQHPETRAGALARVLAYRARWRAKALPVRVSLAVLGGVLLIASIPLIVLLPEVGIPALLVAFRLLAVEALWAARAYAWTDWRFSQVQHWFHRQSRGVRAVIVVSLILLAVAIVVVFVYEFI</sequence>
<feature type="transmembrane region" description="Helical" evidence="1">
    <location>
        <begin position="101"/>
        <end position="122"/>
    </location>
</feature>
<dbReference type="Proteomes" id="UP001055171">
    <property type="component" value="Chromosome"/>
</dbReference>
<evidence type="ECO:0000256" key="1">
    <source>
        <dbReference type="SAM" id="Phobius"/>
    </source>
</evidence>
<keyword evidence="1" id="KW-0472">Membrane</keyword>
<reference evidence="2 4" key="1">
    <citation type="submission" date="2015-03" db="EMBL/GenBank/DDBJ databases">
        <authorList>
            <person name="Urmite Genomes"/>
        </authorList>
    </citation>
    <scope>NUCLEOTIDE SEQUENCE [LARGE SCALE GENOMIC DNA]</scope>
    <source>
        <strain evidence="2 4">CSUR P1491</strain>
    </source>
</reference>
<evidence type="ECO:0008006" key="6">
    <source>
        <dbReference type="Google" id="ProtNLM"/>
    </source>
</evidence>
<organism evidence="2 4">
    <name type="scientific">Mycobacterium lentiflavum</name>
    <dbReference type="NCBI Taxonomy" id="141349"/>
    <lineage>
        <taxon>Bacteria</taxon>
        <taxon>Bacillati</taxon>
        <taxon>Actinomycetota</taxon>
        <taxon>Actinomycetes</taxon>
        <taxon>Mycobacteriales</taxon>
        <taxon>Mycobacteriaceae</taxon>
        <taxon>Mycobacterium</taxon>
        <taxon>Mycobacterium simiae complex</taxon>
    </lineage>
</organism>
<dbReference type="RefSeq" id="WP_090602548.1">
    <property type="nucleotide sequence ID" value="NZ_CP092423.2"/>
</dbReference>
<proteinExistence type="predicted"/>
<dbReference type="OrthoDB" id="4735886at2"/>
<evidence type="ECO:0000313" key="5">
    <source>
        <dbReference type="Proteomes" id="UP001055171"/>
    </source>
</evidence>
<evidence type="ECO:0000313" key="4">
    <source>
        <dbReference type="Proteomes" id="UP000199251"/>
    </source>
</evidence>
<name>A0A0E4CNM9_MYCLN</name>
<keyword evidence="1" id="KW-0812">Transmembrane</keyword>
<feature type="transmembrane region" description="Helical" evidence="1">
    <location>
        <begin position="59"/>
        <end position="80"/>
    </location>
</feature>
<reference evidence="3" key="2">
    <citation type="submission" date="2022-08" db="EMBL/GenBank/DDBJ databases">
        <title>Complete genome sequence of 14 non-tuberculosis mycobacteria type-strains.</title>
        <authorList>
            <person name="Igarashi Y."/>
            <person name="Osugi A."/>
            <person name="Mitarai S."/>
        </authorList>
    </citation>
    <scope>NUCLEOTIDE SEQUENCE</scope>
    <source>
        <strain evidence="3">ATCC 51985</strain>
    </source>
</reference>
<evidence type="ECO:0000313" key="2">
    <source>
        <dbReference type="EMBL" id="CQD14557.1"/>
    </source>
</evidence>
<gene>
    <name evidence="2" type="ORF">BN1232_03072</name>
    <name evidence="3" type="ORF">MJO58_14320</name>
</gene>
<dbReference type="EMBL" id="CTEE01000001">
    <property type="protein sequence ID" value="CQD14557.1"/>
    <property type="molecule type" value="Genomic_DNA"/>
</dbReference>
<protein>
    <recommendedName>
        <fullName evidence="6">TIGR02611 family protein</fullName>
    </recommendedName>
</protein>
<keyword evidence="5" id="KW-1185">Reference proteome</keyword>
<dbReference type="EMBL" id="CP092423">
    <property type="protein sequence ID" value="ULP40209.1"/>
    <property type="molecule type" value="Genomic_DNA"/>
</dbReference>